<sequence length="68" mass="7833">MYYDEIVSTVKRIQNIESLMIPVQFNPDQVFDERKHLVDAVAKTYLRKATDDVQHLIPVEVVADGNCL</sequence>
<dbReference type="EMBL" id="CAJOBP010015445">
    <property type="protein sequence ID" value="CAF4581083.1"/>
    <property type="molecule type" value="Genomic_DNA"/>
</dbReference>
<feature type="non-terminal residue" evidence="1">
    <location>
        <position position="1"/>
    </location>
</feature>
<gene>
    <name evidence="1" type="ORF">UJA718_LOCUS30638</name>
</gene>
<evidence type="ECO:0000313" key="2">
    <source>
        <dbReference type="Proteomes" id="UP000663873"/>
    </source>
</evidence>
<keyword evidence="2" id="KW-1185">Reference proteome</keyword>
<proteinExistence type="predicted"/>
<accession>A0A821ATA7</accession>
<dbReference type="AlphaFoldDB" id="A0A821ATA7"/>
<dbReference type="Proteomes" id="UP000663873">
    <property type="component" value="Unassembled WGS sequence"/>
</dbReference>
<name>A0A821ATA7_9BILA</name>
<reference evidence="1" key="1">
    <citation type="submission" date="2021-02" db="EMBL/GenBank/DDBJ databases">
        <authorList>
            <person name="Nowell W R."/>
        </authorList>
    </citation>
    <scope>NUCLEOTIDE SEQUENCE</scope>
</reference>
<protein>
    <submittedName>
        <fullName evidence="1">Uncharacterized protein</fullName>
    </submittedName>
</protein>
<comment type="caution">
    <text evidence="1">The sequence shown here is derived from an EMBL/GenBank/DDBJ whole genome shotgun (WGS) entry which is preliminary data.</text>
</comment>
<evidence type="ECO:0000313" key="1">
    <source>
        <dbReference type="EMBL" id="CAF4581083.1"/>
    </source>
</evidence>
<organism evidence="1 2">
    <name type="scientific">Rotaria socialis</name>
    <dbReference type="NCBI Taxonomy" id="392032"/>
    <lineage>
        <taxon>Eukaryota</taxon>
        <taxon>Metazoa</taxon>
        <taxon>Spiralia</taxon>
        <taxon>Gnathifera</taxon>
        <taxon>Rotifera</taxon>
        <taxon>Eurotatoria</taxon>
        <taxon>Bdelloidea</taxon>
        <taxon>Philodinida</taxon>
        <taxon>Philodinidae</taxon>
        <taxon>Rotaria</taxon>
    </lineage>
</organism>